<dbReference type="Proteomes" id="UP000246352">
    <property type="component" value="Unassembled WGS sequence"/>
</dbReference>
<evidence type="ECO:0000256" key="1">
    <source>
        <dbReference type="ARBA" id="ARBA00023125"/>
    </source>
</evidence>
<proteinExistence type="predicted"/>
<dbReference type="InterPro" id="IPR009061">
    <property type="entry name" value="DNA-bd_dom_put_sf"/>
</dbReference>
<sequence length="155" mass="17660">MSEIGGWPEWPDRDYPRPGGTAQIMNDSDSDEAIYKIGDLAAEFGVTLRTLRFYEDRGLLTPKRSGVTRLFTKRDRARLKLILLGKRVGFSLTEVKRMIDLYDPRGKNVTQLKVALEKGEMQMRVLEEQRDSLNVAISELERTVKTVRDMLANGA</sequence>
<dbReference type="SUPFAM" id="SSF46955">
    <property type="entry name" value="Putative DNA-binding domain"/>
    <property type="match status" value="1"/>
</dbReference>
<dbReference type="AlphaFoldDB" id="A0A317PJD6"/>
<keyword evidence="1" id="KW-0238">DNA-binding</keyword>
<dbReference type="InterPro" id="IPR000551">
    <property type="entry name" value="MerR-type_HTH_dom"/>
</dbReference>
<comment type="caution">
    <text evidence="5">The sequence shown here is derived from an EMBL/GenBank/DDBJ whole genome shotgun (WGS) entry which is preliminary data.</text>
</comment>
<feature type="region of interest" description="Disordered" evidence="3">
    <location>
        <begin position="1"/>
        <end position="21"/>
    </location>
</feature>
<dbReference type="Pfam" id="PF13411">
    <property type="entry name" value="MerR_1"/>
    <property type="match status" value="1"/>
</dbReference>
<protein>
    <submittedName>
        <fullName evidence="5">Transcriptional regulator</fullName>
    </submittedName>
</protein>
<accession>A0A317PJD6</accession>
<evidence type="ECO:0000259" key="4">
    <source>
        <dbReference type="PROSITE" id="PS50937"/>
    </source>
</evidence>
<reference evidence="5 6" key="1">
    <citation type="submission" date="2018-05" db="EMBL/GenBank/DDBJ databases">
        <title>Genomic Encyclopedia of Type Strains, Phase IV (KMG-IV): sequencing the most valuable type-strain genomes for metagenomic binning, comparative biology and taxonomic classification.</title>
        <authorList>
            <person name="Goeker M."/>
        </authorList>
    </citation>
    <scope>NUCLEOTIDE SEQUENCE [LARGE SCALE GENOMIC DNA]</scope>
    <source>
        <strain evidence="5 6">DSM 16791</strain>
    </source>
</reference>
<name>A0A317PJD6_9HYPH</name>
<evidence type="ECO:0000313" key="6">
    <source>
        <dbReference type="Proteomes" id="UP000246352"/>
    </source>
</evidence>
<evidence type="ECO:0000256" key="3">
    <source>
        <dbReference type="SAM" id="MobiDB-lite"/>
    </source>
</evidence>
<dbReference type="InterPro" id="IPR047057">
    <property type="entry name" value="MerR_fam"/>
</dbReference>
<dbReference type="SMART" id="SM00422">
    <property type="entry name" value="HTH_MERR"/>
    <property type="match status" value="1"/>
</dbReference>
<keyword evidence="2" id="KW-0175">Coiled coil</keyword>
<organism evidence="5 6">
    <name type="scientific">Hoeflea marina</name>
    <dbReference type="NCBI Taxonomy" id="274592"/>
    <lineage>
        <taxon>Bacteria</taxon>
        <taxon>Pseudomonadati</taxon>
        <taxon>Pseudomonadota</taxon>
        <taxon>Alphaproteobacteria</taxon>
        <taxon>Hyphomicrobiales</taxon>
        <taxon>Rhizobiaceae</taxon>
        <taxon>Hoeflea</taxon>
    </lineage>
</organism>
<keyword evidence="6" id="KW-1185">Reference proteome</keyword>
<dbReference type="PANTHER" id="PTHR30204:SF58">
    <property type="entry name" value="HTH-TYPE TRANSCRIPTIONAL REGULATOR YFMP"/>
    <property type="match status" value="1"/>
</dbReference>
<dbReference type="CDD" id="cd04776">
    <property type="entry name" value="HTH_GnyR"/>
    <property type="match status" value="1"/>
</dbReference>
<evidence type="ECO:0000256" key="2">
    <source>
        <dbReference type="SAM" id="Coils"/>
    </source>
</evidence>
<dbReference type="EMBL" id="QGTR01000003">
    <property type="protein sequence ID" value="PWV99887.1"/>
    <property type="molecule type" value="Genomic_DNA"/>
</dbReference>
<dbReference type="Gene3D" id="1.10.1660.10">
    <property type="match status" value="1"/>
</dbReference>
<feature type="domain" description="HTH merR-type" evidence="4">
    <location>
        <begin position="34"/>
        <end position="101"/>
    </location>
</feature>
<dbReference type="PANTHER" id="PTHR30204">
    <property type="entry name" value="REDOX-CYCLING DRUG-SENSING TRANSCRIPTIONAL ACTIVATOR SOXR"/>
    <property type="match status" value="1"/>
</dbReference>
<gene>
    <name evidence="5" type="ORF">DFR52_10386</name>
</gene>
<dbReference type="GO" id="GO:0003677">
    <property type="term" value="F:DNA binding"/>
    <property type="evidence" value="ECO:0007669"/>
    <property type="project" value="UniProtKB-KW"/>
</dbReference>
<evidence type="ECO:0000313" key="5">
    <source>
        <dbReference type="EMBL" id="PWV99887.1"/>
    </source>
</evidence>
<dbReference type="GO" id="GO:0003700">
    <property type="term" value="F:DNA-binding transcription factor activity"/>
    <property type="evidence" value="ECO:0007669"/>
    <property type="project" value="InterPro"/>
</dbReference>
<feature type="coiled-coil region" evidence="2">
    <location>
        <begin position="109"/>
        <end position="143"/>
    </location>
</feature>
<dbReference type="PROSITE" id="PS50937">
    <property type="entry name" value="HTH_MERR_2"/>
    <property type="match status" value="1"/>
</dbReference>